<feature type="region of interest" description="Disordered" evidence="1">
    <location>
        <begin position="223"/>
        <end position="254"/>
    </location>
</feature>
<evidence type="ECO:0008006" key="4">
    <source>
        <dbReference type="Google" id="ProtNLM"/>
    </source>
</evidence>
<dbReference type="EMBL" id="JAJTND010000001">
    <property type="protein sequence ID" value="MCE3531367.1"/>
    <property type="molecule type" value="Genomic_DNA"/>
</dbReference>
<evidence type="ECO:0000313" key="2">
    <source>
        <dbReference type="EMBL" id="MCE3531367.1"/>
    </source>
</evidence>
<feature type="compositionally biased region" description="Basic and acidic residues" evidence="1">
    <location>
        <begin position="1"/>
        <end position="15"/>
    </location>
</feature>
<organism evidence="2 3">
    <name type="scientific">Legionella resiliens</name>
    <dbReference type="NCBI Taxonomy" id="2905958"/>
    <lineage>
        <taxon>Bacteria</taxon>
        <taxon>Pseudomonadati</taxon>
        <taxon>Pseudomonadota</taxon>
        <taxon>Gammaproteobacteria</taxon>
        <taxon>Legionellales</taxon>
        <taxon>Legionellaceae</taxon>
        <taxon>Legionella</taxon>
    </lineage>
</organism>
<name>A0ABS8X049_9GAMM</name>
<feature type="compositionally biased region" description="Basic and acidic residues" evidence="1">
    <location>
        <begin position="223"/>
        <end position="235"/>
    </location>
</feature>
<accession>A0ABS8X049</accession>
<feature type="region of interest" description="Disordered" evidence="1">
    <location>
        <begin position="1"/>
        <end position="70"/>
    </location>
</feature>
<reference evidence="2 3" key="1">
    <citation type="journal article" date="2024" name="Pathogens">
        <title>Characterization of a Novel Species of Legionella Isolated from a Healthcare Facility: Legionella resiliens sp. nov.</title>
        <authorList>
            <person name="Cristino S."/>
            <person name="Pascale M.R."/>
            <person name="Marino F."/>
            <person name="Derelitto C."/>
            <person name="Salaris S."/>
            <person name="Orsini M."/>
            <person name="Squarzoni S."/>
            <person name="Grottola A."/>
            <person name="Girolamini L."/>
        </authorList>
    </citation>
    <scope>NUCLEOTIDE SEQUENCE [LARGE SCALE GENOMIC DNA]</scope>
    <source>
        <strain evidence="2 3">8cVS16</strain>
    </source>
</reference>
<sequence length="254" mass="27511">MSNEKNETPKPKDPDPVPQVIAPSIEEPKPKATKDDEEDNKKKAQPEEPKKTTPQKEGSDKKKDPNLELLESYEKMVADIQKSVNGALKDMAKAGWDKAKQTEVGQAVGRLADAVSDKVSDITQQLKDKAGDKLDALNTAFGKTTVGQAITSIKETMSSIPDKISKGLVDAIDSATEKVSKIGTKAPEEELNEDVDQQIELDAPEGTKSEDLLAEAHEAFGDMKGWDDLLTEKPKTPTPSTEPALDDSLTKGMT</sequence>
<proteinExistence type="predicted"/>
<evidence type="ECO:0000313" key="3">
    <source>
        <dbReference type="Proteomes" id="UP001320170"/>
    </source>
</evidence>
<dbReference type="RefSeq" id="WP_232890376.1">
    <property type="nucleotide sequence ID" value="NZ_JAJSPM010000001.1"/>
</dbReference>
<feature type="compositionally biased region" description="Basic and acidic residues" evidence="1">
    <location>
        <begin position="26"/>
        <end position="51"/>
    </location>
</feature>
<comment type="caution">
    <text evidence="2">The sequence shown here is derived from an EMBL/GenBank/DDBJ whole genome shotgun (WGS) entry which is preliminary data.</text>
</comment>
<feature type="compositionally biased region" description="Basic and acidic residues" evidence="1">
    <location>
        <begin position="57"/>
        <end position="70"/>
    </location>
</feature>
<protein>
    <recommendedName>
        <fullName evidence="4">Coiled-coil protein</fullName>
    </recommendedName>
</protein>
<evidence type="ECO:0000256" key="1">
    <source>
        <dbReference type="SAM" id="MobiDB-lite"/>
    </source>
</evidence>
<gene>
    <name evidence="2" type="ORF">LXO92_03115</name>
</gene>
<keyword evidence="3" id="KW-1185">Reference proteome</keyword>
<dbReference type="Gene3D" id="1.20.120.20">
    <property type="entry name" value="Apolipoprotein"/>
    <property type="match status" value="1"/>
</dbReference>
<dbReference type="Proteomes" id="UP001320170">
    <property type="component" value="Unassembled WGS sequence"/>
</dbReference>